<dbReference type="InterPro" id="IPR012292">
    <property type="entry name" value="Globin/Proto"/>
</dbReference>
<dbReference type="EMBL" id="JACIEE010000001">
    <property type="protein sequence ID" value="MBB3975384.1"/>
    <property type="molecule type" value="Genomic_DNA"/>
</dbReference>
<evidence type="ECO:0000256" key="1">
    <source>
        <dbReference type="ARBA" id="ARBA00004370"/>
    </source>
</evidence>
<dbReference type="InterPro" id="IPR039379">
    <property type="entry name" value="Protoglobin_sensor_dom"/>
</dbReference>
<reference evidence="8 9" key="1">
    <citation type="submission" date="2020-08" db="EMBL/GenBank/DDBJ databases">
        <title>Genomic Encyclopedia of Type Strains, Phase IV (KMG-IV): sequencing the most valuable type-strain genomes for metagenomic binning, comparative biology and taxonomic classification.</title>
        <authorList>
            <person name="Goeker M."/>
        </authorList>
    </citation>
    <scope>NUCLEOTIDE SEQUENCE [LARGE SCALE GENOMIC DNA]</scope>
    <source>
        <strain evidence="8 9">DSM 100211</strain>
    </source>
</reference>
<dbReference type="InterPro" id="IPR044398">
    <property type="entry name" value="Globin-sensor_dom"/>
</dbReference>
<dbReference type="Proteomes" id="UP000574761">
    <property type="component" value="Unassembled WGS sequence"/>
</dbReference>
<dbReference type="GO" id="GO:0004888">
    <property type="term" value="F:transmembrane signaling receptor activity"/>
    <property type="evidence" value="ECO:0007669"/>
    <property type="project" value="InterPro"/>
</dbReference>
<proteinExistence type="inferred from homology"/>
<comment type="subcellular location">
    <subcellularLocation>
        <location evidence="1">Membrane</location>
    </subcellularLocation>
</comment>
<dbReference type="SUPFAM" id="SSF46458">
    <property type="entry name" value="Globin-like"/>
    <property type="match status" value="1"/>
</dbReference>
<dbReference type="InterPro" id="IPR009050">
    <property type="entry name" value="Globin-like_sf"/>
</dbReference>
<evidence type="ECO:0000313" key="8">
    <source>
        <dbReference type="EMBL" id="MBB3975384.1"/>
    </source>
</evidence>
<feature type="coiled-coil region" evidence="5">
    <location>
        <begin position="259"/>
        <end position="286"/>
    </location>
</feature>
<name>A0A7W6D3W0_9HYPH</name>
<dbReference type="GO" id="GO:0016020">
    <property type="term" value="C:membrane"/>
    <property type="evidence" value="ECO:0007669"/>
    <property type="project" value="UniProtKB-SubCell"/>
</dbReference>
<dbReference type="GO" id="GO:0020037">
    <property type="term" value="F:heme binding"/>
    <property type="evidence" value="ECO:0007669"/>
    <property type="project" value="InterPro"/>
</dbReference>
<comment type="similarity">
    <text evidence="3">Belongs to the methyl-accepting chemotaxis (MCP) protein family.</text>
</comment>
<dbReference type="InterPro" id="IPR004089">
    <property type="entry name" value="MCPsignal_dom"/>
</dbReference>
<dbReference type="GO" id="GO:0006935">
    <property type="term" value="P:chemotaxis"/>
    <property type="evidence" value="ECO:0007669"/>
    <property type="project" value="UniProtKB-KW"/>
</dbReference>
<dbReference type="FunFam" id="1.10.287.950:FF:000001">
    <property type="entry name" value="Methyl-accepting chemotaxis sensory transducer"/>
    <property type="match status" value="1"/>
</dbReference>
<evidence type="ECO:0000256" key="5">
    <source>
        <dbReference type="SAM" id="Coils"/>
    </source>
</evidence>
<gene>
    <name evidence="8" type="ORF">GGQ64_000560</name>
</gene>
<accession>A0A7W6D3W0</accession>
<dbReference type="Pfam" id="PF11563">
    <property type="entry name" value="Protoglobin"/>
    <property type="match status" value="1"/>
</dbReference>
<dbReference type="PANTHER" id="PTHR43531:SF11">
    <property type="entry name" value="METHYL-ACCEPTING CHEMOTAXIS PROTEIN 3"/>
    <property type="match status" value="1"/>
</dbReference>
<sequence>MSAAPPTSSNNADLARRLDYLGLDAKALNKLRSLKPFLESELAPALDRFYGVVRNSPEVSHLFSSDAHMTGAKNAQIGHWANIWNGDFGADYADKVLTIGKVHARIGLEPRWYIGGYALVVEHLLAAALKEMWPKPGLFSRSEFGADEVAQRLAALIKAVFLDMDLSISVYMDASDTSKQQAVQERAIAAEREIVSKNFGAALKRISDGDLTVRIEGALPEAYEALRQDFNHAVSALSQAIGGIHAGVGSINVSAQEIAAASDDLARRTERQAANLEETAAAVEEVTTTVRQTARSADDANALVTAARGNAERSGEVVEQAIAAMEDIQQSSASIASIIEVIDEIAFQTNLLALNAGIEAARAGEAGRGFAVVASEVRALAQRCADAAKDIQNLIAKSHGQVEGGVRSVNEVAQSLRQIVAQVVEVSSVFAAIRASTAEQATGLQAVNQAIGAMDQITQQNASMVEQANAASQALSKDAATIAERLSAFRTSGQAAAAPAAGYVRAA</sequence>
<dbReference type="InterPro" id="IPR051310">
    <property type="entry name" value="MCP_chemotaxis"/>
</dbReference>
<keyword evidence="5" id="KW-0175">Coiled coil</keyword>
<keyword evidence="4" id="KW-0807">Transducer</keyword>
<dbReference type="InterPro" id="IPR003660">
    <property type="entry name" value="HAMP_dom"/>
</dbReference>
<evidence type="ECO:0000256" key="2">
    <source>
        <dbReference type="ARBA" id="ARBA00022500"/>
    </source>
</evidence>
<dbReference type="GO" id="GO:0007165">
    <property type="term" value="P:signal transduction"/>
    <property type="evidence" value="ECO:0007669"/>
    <property type="project" value="UniProtKB-KW"/>
</dbReference>
<dbReference type="Pfam" id="PF00015">
    <property type="entry name" value="MCPsignal"/>
    <property type="match status" value="1"/>
</dbReference>
<comment type="caution">
    <text evidence="8">The sequence shown here is derived from an EMBL/GenBank/DDBJ whole genome shotgun (WGS) entry which is preliminary data.</text>
</comment>
<organism evidence="8 9">
    <name type="scientific">Mycoplana azooxidifex</name>
    <dbReference type="NCBI Taxonomy" id="1636188"/>
    <lineage>
        <taxon>Bacteria</taxon>
        <taxon>Pseudomonadati</taxon>
        <taxon>Pseudomonadota</taxon>
        <taxon>Alphaproteobacteria</taxon>
        <taxon>Hyphomicrobiales</taxon>
        <taxon>Rhizobiaceae</taxon>
        <taxon>Mycoplana</taxon>
    </lineage>
</organism>
<dbReference type="CDD" id="cd01068">
    <property type="entry name" value="globin_sensor"/>
    <property type="match status" value="1"/>
</dbReference>
<dbReference type="RefSeq" id="WP_183798703.1">
    <property type="nucleotide sequence ID" value="NZ_JACIEE010000001.1"/>
</dbReference>
<dbReference type="InterPro" id="IPR004090">
    <property type="entry name" value="Chemotax_Me-accpt_rcpt"/>
</dbReference>
<evidence type="ECO:0000313" key="9">
    <source>
        <dbReference type="Proteomes" id="UP000574761"/>
    </source>
</evidence>
<feature type="domain" description="Methyl-accepting transducer" evidence="6">
    <location>
        <begin position="247"/>
        <end position="476"/>
    </location>
</feature>
<dbReference type="CDD" id="cd11386">
    <property type="entry name" value="MCP_signal"/>
    <property type="match status" value="1"/>
</dbReference>
<evidence type="ECO:0000256" key="3">
    <source>
        <dbReference type="ARBA" id="ARBA00029447"/>
    </source>
</evidence>
<evidence type="ECO:0000259" key="7">
    <source>
        <dbReference type="PROSITE" id="PS50885"/>
    </source>
</evidence>
<dbReference type="SUPFAM" id="SSF58104">
    <property type="entry name" value="Methyl-accepting chemotaxis protein (MCP) signaling domain"/>
    <property type="match status" value="1"/>
</dbReference>
<dbReference type="SMART" id="SM00283">
    <property type="entry name" value="MA"/>
    <property type="match status" value="1"/>
</dbReference>
<keyword evidence="9" id="KW-1185">Reference proteome</keyword>
<dbReference type="PROSITE" id="PS50885">
    <property type="entry name" value="HAMP"/>
    <property type="match status" value="1"/>
</dbReference>
<dbReference type="Gene3D" id="1.10.287.950">
    <property type="entry name" value="Methyl-accepting chemotaxis protein"/>
    <property type="match status" value="1"/>
</dbReference>
<dbReference type="PROSITE" id="PS50111">
    <property type="entry name" value="CHEMOTAXIS_TRANSDUC_2"/>
    <property type="match status" value="1"/>
</dbReference>
<dbReference type="AlphaFoldDB" id="A0A7W6D3W0"/>
<dbReference type="GO" id="GO:0019825">
    <property type="term" value="F:oxygen binding"/>
    <property type="evidence" value="ECO:0007669"/>
    <property type="project" value="InterPro"/>
</dbReference>
<dbReference type="Gene3D" id="1.10.490.10">
    <property type="entry name" value="Globins"/>
    <property type="match status" value="1"/>
</dbReference>
<evidence type="ECO:0000259" key="6">
    <source>
        <dbReference type="PROSITE" id="PS50111"/>
    </source>
</evidence>
<dbReference type="PANTHER" id="PTHR43531">
    <property type="entry name" value="PROTEIN ICFG"/>
    <property type="match status" value="1"/>
</dbReference>
<protein>
    <submittedName>
        <fullName evidence="8">Methyl-accepting chemotaxis protein</fullName>
    </submittedName>
</protein>
<keyword evidence="2" id="KW-0145">Chemotaxis</keyword>
<evidence type="ECO:0000256" key="4">
    <source>
        <dbReference type="PROSITE-ProRule" id="PRU00284"/>
    </source>
</evidence>
<dbReference type="PRINTS" id="PR00260">
    <property type="entry name" value="CHEMTRNSDUCR"/>
</dbReference>
<feature type="domain" description="HAMP" evidence="7">
    <location>
        <begin position="201"/>
        <end position="242"/>
    </location>
</feature>